<feature type="domain" description="Immunity MXAN-0049 protein" evidence="1">
    <location>
        <begin position="38"/>
        <end position="158"/>
    </location>
</feature>
<dbReference type="Pfam" id="PF07791">
    <property type="entry name" value="Imm11"/>
    <property type="match status" value="1"/>
</dbReference>
<organism evidence="2 3">
    <name type="scientific">Myxococcus fulvus</name>
    <dbReference type="NCBI Taxonomy" id="33"/>
    <lineage>
        <taxon>Bacteria</taxon>
        <taxon>Pseudomonadati</taxon>
        <taxon>Myxococcota</taxon>
        <taxon>Myxococcia</taxon>
        <taxon>Myxococcales</taxon>
        <taxon>Cystobacterineae</taxon>
        <taxon>Myxococcaceae</taxon>
        <taxon>Myxococcus</taxon>
    </lineage>
</organism>
<evidence type="ECO:0000259" key="1">
    <source>
        <dbReference type="Pfam" id="PF07791"/>
    </source>
</evidence>
<gene>
    <name evidence="2" type="ORF">MFU01_09910</name>
</gene>
<dbReference type="EMBL" id="BJXR01000013">
    <property type="protein sequence ID" value="GEN05954.1"/>
    <property type="molecule type" value="Genomic_DNA"/>
</dbReference>
<comment type="caution">
    <text evidence="2">The sequence shown here is derived from an EMBL/GenBank/DDBJ whole genome shotgun (WGS) entry which is preliminary data.</text>
</comment>
<dbReference type="InterPro" id="IPR012433">
    <property type="entry name" value="Imm11"/>
</dbReference>
<evidence type="ECO:0000313" key="2">
    <source>
        <dbReference type="EMBL" id="GEN05954.1"/>
    </source>
</evidence>
<dbReference type="Proteomes" id="UP000321514">
    <property type="component" value="Unassembled WGS sequence"/>
</dbReference>
<sequence>MNPWTFTAGIRIAALEPLRVPVARAGRALDFSLTGLAVPIVHVRVAELLTQLAPEEVQVIPVEVPGHPEQYSILVATKLIECIDDTASREVERWTAEDGRPEKVGQYRDVDGLKIDPSKVGDAKLFRTWGWSVALIVSEDLKLALEALGVTGMRFTEV</sequence>
<evidence type="ECO:0000313" key="3">
    <source>
        <dbReference type="Proteomes" id="UP000321514"/>
    </source>
</evidence>
<proteinExistence type="predicted"/>
<protein>
    <recommendedName>
        <fullName evidence="1">Immunity MXAN-0049 protein domain-containing protein</fullName>
    </recommendedName>
</protein>
<dbReference type="AlphaFoldDB" id="A0A511SVM6"/>
<reference evidence="2 3" key="1">
    <citation type="submission" date="2019-07" db="EMBL/GenBank/DDBJ databases">
        <title>Whole genome shotgun sequence of Myxococcus fulvus NBRC 100333.</title>
        <authorList>
            <person name="Hosoyama A."/>
            <person name="Uohara A."/>
            <person name="Ohji S."/>
            <person name="Ichikawa N."/>
        </authorList>
    </citation>
    <scope>NUCLEOTIDE SEQUENCE [LARGE SCALE GENOMIC DNA]</scope>
    <source>
        <strain evidence="2 3">NBRC 100333</strain>
    </source>
</reference>
<name>A0A511SVM6_MYXFU</name>
<accession>A0A511SVM6</accession>